<dbReference type="Proteomes" id="UP000237947">
    <property type="component" value="Chromosome"/>
</dbReference>
<evidence type="ECO:0000313" key="4">
    <source>
        <dbReference type="EMBL" id="AVM42368.1"/>
    </source>
</evidence>
<sequence>MAVEIITAIDIGSNAPRLMIAEKGKNNEPRVIESLRANLSLGTDTYNKQVITEEKLSELCEILNRFKEKLKEYKVKAVRVVATSAVREALNKDFIIARIKQRTGFDCEILSNSEERYLHNLALTEGFPEFEKMSETGCIFVDMGAGSLQVSAYKNKRRKMSQNLKLGFLRMNEVFSEIQARSSNYDQVMNDYITAKLSSLELYGLQTEETTLLAAGNDLEYLNNFSEVVEFNDNFITDVELNKLYEFLLHTSPIELTLHYNIPSDVADNMLPLVMILNKFLEPLQIKGIYLPKVLLSNGLLLEMATDTYGYKVGHDHIGDIVSAVNVMAVKYGGNLKHLEAKERNAVAILRVLEQKFKFAPDFELLLKVAVRLSEVGKFIIPEDYQDASASIILNNEIIGISYRSLEIVADAVMFSVGNEVPINDRLNYRSYAYRLQVLQTAAILRVADALEYSSKNKINNVATRLKKSKLEIIVDTNEDITLERRMLGVRSRLLEEMFGINIDLKEN</sequence>
<reference evidence="5" key="1">
    <citation type="submission" date="2018-02" db="EMBL/GenBank/DDBJ databases">
        <authorList>
            <person name="Holder M.E."/>
            <person name="Ajami N.J."/>
            <person name="Petrosino J.F."/>
        </authorList>
    </citation>
    <scope>NUCLEOTIDE SEQUENCE [LARGE SCALE GENOMIC DNA]</scope>
    <source>
        <strain evidence="5">CCUG 47711</strain>
    </source>
</reference>
<dbReference type="RefSeq" id="WP_106012351.1">
    <property type="nucleotide sequence ID" value="NZ_CP027226.1"/>
</dbReference>
<dbReference type="InterPro" id="IPR048950">
    <property type="entry name" value="Ppx_GppA_C"/>
</dbReference>
<gene>
    <name evidence="4" type="ORF">C5Q98_03620</name>
</gene>
<dbReference type="KEGG" id="fsa:C5Q98_03620"/>
<dbReference type="EMBL" id="CP027226">
    <property type="protein sequence ID" value="AVM42368.1"/>
    <property type="molecule type" value="Genomic_DNA"/>
</dbReference>
<evidence type="ECO:0000256" key="1">
    <source>
        <dbReference type="ARBA" id="ARBA00007125"/>
    </source>
</evidence>
<dbReference type="AlphaFoldDB" id="A0A2S0KMX5"/>
<dbReference type="Gene3D" id="3.30.420.150">
    <property type="entry name" value="Exopolyphosphatase. Domain 2"/>
    <property type="match status" value="1"/>
</dbReference>
<dbReference type="SUPFAM" id="SSF109604">
    <property type="entry name" value="HD-domain/PDEase-like"/>
    <property type="match status" value="1"/>
</dbReference>
<dbReference type="PANTHER" id="PTHR30005">
    <property type="entry name" value="EXOPOLYPHOSPHATASE"/>
    <property type="match status" value="1"/>
</dbReference>
<dbReference type="Pfam" id="PF02541">
    <property type="entry name" value="Ppx-GppA"/>
    <property type="match status" value="1"/>
</dbReference>
<dbReference type="GO" id="GO:0016462">
    <property type="term" value="F:pyrophosphatase activity"/>
    <property type="evidence" value="ECO:0007669"/>
    <property type="project" value="TreeGrafter"/>
</dbReference>
<evidence type="ECO:0000313" key="5">
    <source>
        <dbReference type="Proteomes" id="UP000237947"/>
    </source>
</evidence>
<dbReference type="PANTHER" id="PTHR30005:SF0">
    <property type="entry name" value="RETROGRADE REGULATION PROTEIN 2"/>
    <property type="match status" value="1"/>
</dbReference>
<dbReference type="Gene3D" id="3.30.420.40">
    <property type="match status" value="1"/>
</dbReference>
<comment type="similarity">
    <text evidence="1">Belongs to the GppA/Ppx family.</text>
</comment>
<proteinExistence type="inferred from homology"/>
<dbReference type="Pfam" id="PF21447">
    <property type="entry name" value="Ppx-GppA_III"/>
    <property type="match status" value="1"/>
</dbReference>
<dbReference type="CDD" id="cd24006">
    <property type="entry name" value="ASKHA_NBD_PPX_GppA"/>
    <property type="match status" value="1"/>
</dbReference>
<dbReference type="SUPFAM" id="SSF53067">
    <property type="entry name" value="Actin-like ATPase domain"/>
    <property type="match status" value="2"/>
</dbReference>
<dbReference type="InterPro" id="IPR003695">
    <property type="entry name" value="Ppx_GppA_N"/>
</dbReference>
<name>A0A2S0KMX5_9FIRM</name>
<accession>A0A2S0KMX5</accession>
<dbReference type="InterPro" id="IPR050273">
    <property type="entry name" value="GppA/Ppx_hydrolase"/>
</dbReference>
<evidence type="ECO:0000259" key="2">
    <source>
        <dbReference type="Pfam" id="PF02541"/>
    </source>
</evidence>
<protein>
    <submittedName>
        <fullName evidence="4">Uncharacterized protein</fullName>
    </submittedName>
</protein>
<dbReference type="OrthoDB" id="9814545at2"/>
<evidence type="ECO:0000259" key="3">
    <source>
        <dbReference type="Pfam" id="PF21447"/>
    </source>
</evidence>
<feature type="domain" description="Ppx/GppA phosphatase C-terminal" evidence="3">
    <location>
        <begin position="327"/>
        <end position="480"/>
    </location>
</feature>
<feature type="domain" description="Ppx/GppA phosphatase N-terminal" evidence="2">
    <location>
        <begin position="20"/>
        <end position="305"/>
    </location>
</feature>
<keyword evidence="5" id="KW-1185">Reference proteome</keyword>
<dbReference type="Gene3D" id="1.10.3210.10">
    <property type="entry name" value="Hypothetical protein af1432"/>
    <property type="match status" value="1"/>
</dbReference>
<organism evidence="4 5">
    <name type="scientific">Fastidiosipila sanguinis</name>
    <dbReference type="NCBI Taxonomy" id="236753"/>
    <lineage>
        <taxon>Bacteria</taxon>
        <taxon>Bacillati</taxon>
        <taxon>Bacillota</taxon>
        <taxon>Clostridia</taxon>
        <taxon>Eubacteriales</taxon>
        <taxon>Oscillospiraceae</taxon>
        <taxon>Fastidiosipila</taxon>
    </lineage>
</organism>
<dbReference type="InterPro" id="IPR043129">
    <property type="entry name" value="ATPase_NBD"/>
</dbReference>